<feature type="transmembrane region" description="Helical" evidence="1">
    <location>
        <begin position="267"/>
        <end position="289"/>
    </location>
</feature>
<dbReference type="PANTHER" id="PTHR37539">
    <property type="entry name" value="SECRETED PROTEIN-RELATED"/>
    <property type="match status" value="1"/>
</dbReference>
<feature type="transmembrane region" description="Helical" evidence="1">
    <location>
        <begin position="355"/>
        <end position="375"/>
    </location>
</feature>
<keyword evidence="4" id="KW-1185">Reference proteome</keyword>
<protein>
    <recommendedName>
        <fullName evidence="2">ER-bound oxygenase mpaB/mpaB'/Rubber oxygenase catalytic domain-containing protein</fullName>
    </recommendedName>
</protein>
<organism evidence="3 4">
    <name type="scientific">Discina gigas</name>
    <dbReference type="NCBI Taxonomy" id="1032678"/>
    <lineage>
        <taxon>Eukaryota</taxon>
        <taxon>Fungi</taxon>
        <taxon>Dikarya</taxon>
        <taxon>Ascomycota</taxon>
        <taxon>Pezizomycotina</taxon>
        <taxon>Pezizomycetes</taxon>
        <taxon>Pezizales</taxon>
        <taxon>Discinaceae</taxon>
        <taxon>Discina</taxon>
    </lineage>
</organism>
<proteinExistence type="predicted"/>
<evidence type="ECO:0000259" key="2">
    <source>
        <dbReference type="Pfam" id="PF09995"/>
    </source>
</evidence>
<keyword evidence="1" id="KW-0472">Membrane</keyword>
<reference evidence="3 4" key="1">
    <citation type="submission" date="2024-02" db="EMBL/GenBank/DDBJ databases">
        <title>Discinaceae phylogenomics.</title>
        <authorList>
            <person name="Dirks A.C."/>
            <person name="James T.Y."/>
        </authorList>
    </citation>
    <scope>NUCLEOTIDE SEQUENCE [LARGE SCALE GENOMIC DNA]</scope>
    <source>
        <strain evidence="3 4">ACD0624</strain>
    </source>
</reference>
<feature type="domain" description="ER-bound oxygenase mpaB/mpaB'/Rubber oxygenase catalytic" evidence="2">
    <location>
        <begin position="187"/>
        <end position="266"/>
    </location>
</feature>
<dbReference type="EMBL" id="JBBBZM010000072">
    <property type="protein sequence ID" value="KAL0635343.1"/>
    <property type="molecule type" value="Genomic_DNA"/>
</dbReference>
<dbReference type="InterPro" id="IPR018713">
    <property type="entry name" value="MPAB/Lcp_cat_dom"/>
</dbReference>
<evidence type="ECO:0000256" key="1">
    <source>
        <dbReference type="SAM" id="Phobius"/>
    </source>
</evidence>
<keyword evidence="1" id="KW-0812">Transmembrane</keyword>
<evidence type="ECO:0000313" key="3">
    <source>
        <dbReference type="EMBL" id="KAL0635343.1"/>
    </source>
</evidence>
<dbReference type="PANTHER" id="PTHR37539:SF1">
    <property type="entry name" value="ER-BOUND OXYGENASE MPAB_MPAB'_RUBBER OXYGENASE CATALYTIC DOMAIN-CONTAINING PROTEIN"/>
    <property type="match status" value="1"/>
</dbReference>
<sequence>MSWIHRVFAGFKDTRTGTPDIRKAWGRSFTWSPLHPTPEQQAAIRERWDTLADEALVRLNLVRENRDLYTTLKEDYQTDDVLTKLWSEANDIPEWVDWEQIERGQKCTQSLESVQPGGPGHISSVKVRLLHAAVRGRILKLREANPEYYDLETFGVPINDLDSIATILSFSASLLWMSLPRQGLFLRKQDVFATPELAKAYMEAFMFYEIKPSQASKVLSQNIISSLAGQPPSYPSADFLVATTRWLNGDELCDELGLPQASLSRRILVLAQCVFCCYIGYSSRIFPAFDARKISTIKRFLYRVIVEAKTGLGGETNFNFQYVPQLATKTEPGTVDMEKTWREMKGMAERRSAKVLLLCLVILAFMGFMGMWLFVRLLRLVG</sequence>
<dbReference type="Proteomes" id="UP001447188">
    <property type="component" value="Unassembled WGS sequence"/>
</dbReference>
<keyword evidence="1" id="KW-1133">Transmembrane helix</keyword>
<dbReference type="InterPro" id="IPR037473">
    <property type="entry name" value="Lcp-like"/>
</dbReference>
<gene>
    <name evidence="3" type="ORF">Q9L58_005737</name>
</gene>
<comment type="caution">
    <text evidence="3">The sequence shown here is derived from an EMBL/GenBank/DDBJ whole genome shotgun (WGS) entry which is preliminary data.</text>
</comment>
<evidence type="ECO:0000313" key="4">
    <source>
        <dbReference type="Proteomes" id="UP001447188"/>
    </source>
</evidence>
<name>A0ABR3GHL5_9PEZI</name>
<accession>A0ABR3GHL5</accession>
<dbReference type="Pfam" id="PF09995">
    <property type="entry name" value="MPAB_Lcp_cat"/>
    <property type="match status" value="1"/>
</dbReference>